<feature type="region of interest" description="Disordered" evidence="1">
    <location>
        <begin position="53"/>
        <end position="76"/>
    </location>
</feature>
<dbReference type="InParanoid" id="A0A0D2VZF6"/>
<evidence type="ECO:0000313" key="5">
    <source>
        <dbReference type="EMBL" id="KJE97227.1"/>
    </source>
</evidence>
<dbReference type="AlphaFoldDB" id="A0A0D2VZF6"/>
<dbReference type="STRING" id="595528.A0A0D2VZF6"/>
<dbReference type="Proteomes" id="UP000008743">
    <property type="component" value="Unassembled WGS sequence"/>
</dbReference>
<organism evidence="5 6">
    <name type="scientific">Capsaspora owczarzaki (strain ATCC 30864)</name>
    <dbReference type="NCBI Taxonomy" id="595528"/>
    <lineage>
        <taxon>Eukaryota</taxon>
        <taxon>Filasterea</taxon>
        <taxon>Capsaspora</taxon>
    </lineage>
</organism>
<keyword evidence="2" id="KW-0812">Transmembrane</keyword>
<feature type="domain" description="FKRP stem" evidence="4">
    <location>
        <begin position="364"/>
        <end position="443"/>
    </location>
</feature>
<feature type="transmembrane region" description="Helical" evidence="2">
    <location>
        <begin position="20"/>
        <end position="38"/>
    </location>
</feature>
<feature type="domain" description="LicD/FKTN/FKRP nucleotidyltransferase" evidence="3">
    <location>
        <begin position="571"/>
        <end position="613"/>
    </location>
</feature>
<dbReference type="PANTHER" id="PTHR13627:SF31">
    <property type="entry name" value="RIBITOL 5-PHOSPHATE TRANSFERASE FKRP"/>
    <property type="match status" value="1"/>
</dbReference>
<keyword evidence="2" id="KW-0472">Membrane</keyword>
<dbReference type="PANTHER" id="PTHR13627">
    <property type="entry name" value="FUKUTIN RELATED PROTEIN"/>
    <property type="match status" value="1"/>
</dbReference>
<keyword evidence="6" id="KW-1185">Reference proteome</keyword>
<dbReference type="Pfam" id="PF22921">
    <property type="entry name" value="FKRP_N"/>
    <property type="match status" value="2"/>
</dbReference>
<keyword evidence="2" id="KW-1133">Transmembrane helix</keyword>
<gene>
    <name evidence="5" type="ORF">CAOG_007669</name>
</gene>
<proteinExistence type="predicted"/>
<evidence type="ECO:0000256" key="1">
    <source>
        <dbReference type="SAM" id="MobiDB-lite"/>
    </source>
</evidence>
<dbReference type="PhylomeDB" id="A0A0D2VZF6"/>
<dbReference type="InterPro" id="IPR052613">
    <property type="entry name" value="LicD_transferase"/>
</dbReference>
<reference evidence="6" key="1">
    <citation type="submission" date="2011-02" db="EMBL/GenBank/DDBJ databases">
        <title>The Genome Sequence of Capsaspora owczarzaki ATCC 30864.</title>
        <authorList>
            <person name="Russ C."/>
            <person name="Cuomo C."/>
            <person name="Burger G."/>
            <person name="Gray M.W."/>
            <person name="Holland P.W.H."/>
            <person name="King N."/>
            <person name="Lang F.B.F."/>
            <person name="Roger A.J."/>
            <person name="Ruiz-Trillo I."/>
            <person name="Young S.K."/>
            <person name="Zeng Q."/>
            <person name="Gargeya S."/>
            <person name="Alvarado L."/>
            <person name="Berlin A."/>
            <person name="Chapman S.B."/>
            <person name="Chen Z."/>
            <person name="Freedman E."/>
            <person name="Gellesch M."/>
            <person name="Goldberg J."/>
            <person name="Griggs A."/>
            <person name="Gujja S."/>
            <person name="Heilman E."/>
            <person name="Heiman D."/>
            <person name="Howarth C."/>
            <person name="Mehta T."/>
            <person name="Neiman D."/>
            <person name="Pearson M."/>
            <person name="Roberts A."/>
            <person name="Saif S."/>
            <person name="Shea T."/>
            <person name="Shenoy N."/>
            <person name="Sisk P."/>
            <person name="Stolte C."/>
            <person name="Sykes S."/>
            <person name="White J."/>
            <person name="Yandava C."/>
            <person name="Haas B."/>
            <person name="Nusbaum C."/>
            <person name="Birren B."/>
        </authorList>
    </citation>
    <scope>NUCLEOTIDE SEQUENCE</scope>
    <source>
        <strain evidence="6">ATCC 30864</strain>
    </source>
</reference>
<name>A0A0D2VZF6_CAPO3</name>
<sequence length="741" mass="82565">MIRTVRVAQPRPRCRSPAFVLFIAAMVAVNLMALWWMAATPINNDASHRHMFTKGRHSAAHPPPPRTTLEHDQDDSSGVDVLGDLPIAGQTHTLLDDESLAAVLAALPPHALAAAFESQVSLIFRDFFYFENRIAETVDAWRALFPEIAVRIVASEVPYPPLQLSKDALAGDTKVIPLNFRPGQDAVLRDPMHHISTRLVFLVPDAVVPQSRAEAALLLLAWAQQTLLLGYDEVVADPAESSMARSVLVAGQVITVPTDADKPSRSKLLCSCEDFVLDVRRWSLTYFPPESPIVDKSEQAEIVTHFAQLSLLEVSLRKQWEDFAQQVLGDDFTLPTVEVVPTQQCSRIRCDLTGSHAIAFDETPLLLAASSLSQLSWTERPTSFGIFLEASVKGWRTALVTTPVLQTPDRTAVLDAHQRQKYEALFGRLQQSLYPRFHLKQIARVSVRPEPDPTNAQALNNYLPPHWNSHFLSGPLEVASGGHEGEEPNQGTTVQQSPLTLLNAHLRSPLDGVPASKREVRSLGCSKKTSRCFGTVFHDSPEYIAAGRWTPPCCLDALRTTGRYLFNLLDKAGVRYWLEGGSLLGAARHHDIIPWDYDIDIGIYLEDVSKCPELLAASKLADGVGKELDGYIWENAREGDFYRIQFSASNHLHVDIFPFHERPSDRTKNEPEGGMMTKSTWMATHKQDTEFPAHYLKPLARIEFLGMNVSIPNHHIEFLEYKFGPGVVEHPRYPGPTRVIV</sequence>
<dbReference type="EMBL" id="KE346373">
    <property type="protein sequence ID" value="KJE97227.1"/>
    <property type="molecule type" value="Genomic_DNA"/>
</dbReference>
<feature type="domain" description="FKRP stem" evidence="4">
    <location>
        <begin position="113"/>
        <end position="223"/>
    </location>
</feature>
<dbReference type="GO" id="GO:0035269">
    <property type="term" value="P:protein O-linked glycosylation via mannose"/>
    <property type="evidence" value="ECO:0007669"/>
    <property type="project" value="TreeGrafter"/>
</dbReference>
<dbReference type="OrthoDB" id="444255at2759"/>
<evidence type="ECO:0008006" key="7">
    <source>
        <dbReference type="Google" id="ProtNLM"/>
    </source>
</evidence>
<evidence type="ECO:0000313" key="6">
    <source>
        <dbReference type="Proteomes" id="UP000008743"/>
    </source>
</evidence>
<dbReference type="RefSeq" id="XP_004343543.2">
    <property type="nucleotide sequence ID" value="XM_004343493.2"/>
</dbReference>
<dbReference type="InterPro" id="IPR055105">
    <property type="entry name" value="FKRP_N"/>
</dbReference>
<dbReference type="InterPro" id="IPR007074">
    <property type="entry name" value="LicD/FKTN/FKRP_NTP_transf"/>
</dbReference>
<accession>A0A0D2VZF6</accession>
<protein>
    <recommendedName>
        <fullName evidence="7">Fukutin-related protein</fullName>
    </recommendedName>
</protein>
<dbReference type="Pfam" id="PF04991">
    <property type="entry name" value="LicD"/>
    <property type="match status" value="1"/>
</dbReference>
<evidence type="ECO:0000259" key="3">
    <source>
        <dbReference type="Pfam" id="PF04991"/>
    </source>
</evidence>
<evidence type="ECO:0000259" key="4">
    <source>
        <dbReference type="Pfam" id="PF22921"/>
    </source>
</evidence>
<dbReference type="GO" id="GO:0005794">
    <property type="term" value="C:Golgi apparatus"/>
    <property type="evidence" value="ECO:0007669"/>
    <property type="project" value="TreeGrafter"/>
</dbReference>
<evidence type="ECO:0000256" key="2">
    <source>
        <dbReference type="SAM" id="Phobius"/>
    </source>
</evidence>